<organism evidence="3 4">
    <name type="scientific">Parnassius apollo</name>
    <name type="common">Apollo butterfly</name>
    <name type="synonym">Papilio apollo</name>
    <dbReference type="NCBI Taxonomy" id="110799"/>
    <lineage>
        <taxon>Eukaryota</taxon>
        <taxon>Metazoa</taxon>
        <taxon>Ecdysozoa</taxon>
        <taxon>Arthropoda</taxon>
        <taxon>Hexapoda</taxon>
        <taxon>Insecta</taxon>
        <taxon>Pterygota</taxon>
        <taxon>Neoptera</taxon>
        <taxon>Endopterygota</taxon>
        <taxon>Lepidoptera</taxon>
        <taxon>Glossata</taxon>
        <taxon>Ditrysia</taxon>
        <taxon>Papilionoidea</taxon>
        <taxon>Papilionidae</taxon>
        <taxon>Parnassiinae</taxon>
        <taxon>Parnassini</taxon>
        <taxon>Parnassius</taxon>
        <taxon>Parnassius</taxon>
    </lineage>
</organism>
<keyword evidence="2" id="KW-0560">Oxidoreductase</keyword>
<dbReference type="OrthoDB" id="37659at2759"/>
<dbReference type="EMBL" id="CAJQZP010001228">
    <property type="protein sequence ID" value="CAG5032363.1"/>
    <property type="molecule type" value="Genomic_DNA"/>
</dbReference>
<gene>
    <name evidence="3" type="ORF">PAPOLLO_LOCUS19882</name>
</gene>
<name>A0A8S3XPV8_PARAO</name>
<evidence type="ECO:0000313" key="3">
    <source>
        <dbReference type="EMBL" id="CAG5032363.1"/>
    </source>
</evidence>
<evidence type="ECO:0000256" key="2">
    <source>
        <dbReference type="ARBA" id="ARBA00023002"/>
    </source>
</evidence>
<dbReference type="GO" id="GO:0005737">
    <property type="term" value="C:cytoplasm"/>
    <property type="evidence" value="ECO:0007669"/>
    <property type="project" value="TreeGrafter"/>
</dbReference>
<dbReference type="InterPro" id="IPR002347">
    <property type="entry name" value="SDR_fam"/>
</dbReference>
<dbReference type="PANTHER" id="PTHR44229">
    <property type="entry name" value="15-HYDROXYPROSTAGLANDIN DEHYDROGENASE [NAD(+)]"/>
    <property type="match status" value="1"/>
</dbReference>
<keyword evidence="4" id="KW-1185">Reference proteome</keyword>
<accession>A0A8S3XPV8</accession>
<evidence type="ECO:0000256" key="1">
    <source>
        <dbReference type="ARBA" id="ARBA00006484"/>
    </source>
</evidence>
<comment type="caution">
    <text evidence="3">The sequence shown here is derived from an EMBL/GenBank/DDBJ whole genome shotgun (WGS) entry which is preliminary data.</text>
</comment>
<dbReference type="GO" id="GO:0016616">
    <property type="term" value="F:oxidoreductase activity, acting on the CH-OH group of donors, NAD or NADP as acceptor"/>
    <property type="evidence" value="ECO:0007669"/>
    <property type="project" value="TreeGrafter"/>
</dbReference>
<dbReference type="Proteomes" id="UP000691718">
    <property type="component" value="Unassembled WGS sequence"/>
</dbReference>
<protein>
    <submittedName>
        <fullName evidence="3">(apollo) hypothetical protein</fullName>
    </submittedName>
</protein>
<comment type="similarity">
    <text evidence="1">Belongs to the short-chain dehydrogenases/reductases (SDR) family.</text>
</comment>
<dbReference type="Pfam" id="PF00106">
    <property type="entry name" value="adh_short"/>
    <property type="match status" value="1"/>
</dbReference>
<evidence type="ECO:0000313" key="4">
    <source>
        <dbReference type="Proteomes" id="UP000691718"/>
    </source>
</evidence>
<sequence length="253" mass="28277">MLRSKMSWDLRDKTVVITGGNIGIGYEIADKYLEKCAKIVILLGRNEDNGAKAFESLTEKYGNGKAVFFKCDVTSDLEEIYRKIIDTYQYVDVLINNAGVLNETEIRNTINVNVTALIEWSFKFWEHMRKDKSGKGGTIINIASIYGYRVDQYVPVYQASKFAVMGFTKSLGHIKSFNEFGVRVVAICPGFTETRLVADPKTVISDVGFKSFTKKQEWQTVDAVGNAAVEVFETADSGTAYLIEGAKLIEQVL</sequence>
<dbReference type="PANTHER" id="PTHR44229:SF8">
    <property type="entry name" value="ALCOHOL DEHYDROGENASE-RELATED"/>
    <property type="match status" value="1"/>
</dbReference>
<proteinExistence type="inferred from homology"/>
<dbReference type="AlphaFoldDB" id="A0A8S3XPV8"/>
<reference evidence="3" key="1">
    <citation type="submission" date="2021-04" db="EMBL/GenBank/DDBJ databases">
        <authorList>
            <person name="Tunstrom K."/>
        </authorList>
    </citation>
    <scope>NUCLEOTIDE SEQUENCE</scope>
</reference>